<dbReference type="InterPro" id="IPR035965">
    <property type="entry name" value="PAS-like_dom_sf"/>
</dbReference>
<dbReference type="Gene3D" id="3.40.50.300">
    <property type="entry name" value="P-loop containing nucleotide triphosphate hydrolases"/>
    <property type="match status" value="1"/>
</dbReference>
<sequence length="463" mass="51939">MFETEMNNYWKTVVDTIQDGVMIVDKDGTIVSVNRGMVRMTGYEKAEIVGKPCSFLNCDTCEIARERKGDHWCVLFRTGAMNMRRCTFSRKDGRPVHVLKNASLLRDRDGVVLGAVETMTDVSELVEKDTQIEAFRRELRQEDGFHGILGTSAPMQRVFDLIANAARSEAPVIILGESGTGKELAAKAIHDIRGDDRRPFVKVNCASLNPALLESELFGHVKGAFTGAYRSREGRFAAAGGGDIFLDEIGDIPLSVQVKLLRVLEEKVVERVGDHTPIPINVRILSATNRNLTEMVREGAFREDLFYRINVIPIHIPPLRERPGDISLLADHFFRRIRLKSGKKIEGISREAMRLLAAYPWPGNVREMKSAFEFAFVSCRDDVILPRHFPPALFGGGTSPAPGPPEAAPHPLEEAQAKRRRLVQALEAADGNQSEAARILGVSRVTVWHWMKRYQIRFERKIK</sequence>
<dbReference type="NCBIfam" id="TIGR00229">
    <property type="entry name" value="sensory_box"/>
    <property type="match status" value="1"/>
</dbReference>
<dbReference type="InterPro" id="IPR009057">
    <property type="entry name" value="Homeodomain-like_sf"/>
</dbReference>
<dbReference type="Pfam" id="PF25601">
    <property type="entry name" value="AAA_lid_14"/>
    <property type="match status" value="1"/>
</dbReference>
<reference evidence="8 9" key="1">
    <citation type="journal article" date="2013" name="Genome Announc.">
        <title>Draft genome sequences for three mercury-methylating, sulfate-reducing bacteria.</title>
        <authorList>
            <person name="Brown S.D."/>
            <person name="Hurt R.A.Jr."/>
            <person name="Gilmour C.C."/>
            <person name="Elias D.A."/>
        </authorList>
    </citation>
    <scope>NUCLEOTIDE SEQUENCE [LARGE SCALE GENOMIC DNA]</scope>
    <source>
        <strain evidence="8 9">DSM 2059</strain>
    </source>
</reference>
<dbReference type="GO" id="GO:0043565">
    <property type="term" value="F:sequence-specific DNA binding"/>
    <property type="evidence" value="ECO:0007669"/>
    <property type="project" value="InterPro"/>
</dbReference>
<organism evidence="8 9">
    <name type="scientific">Desulfococcus multivorans DSM 2059</name>
    <dbReference type="NCBI Taxonomy" id="1121405"/>
    <lineage>
        <taxon>Bacteria</taxon>
        <taxon>Pseudomonadati</taxon>
        <taxon>Thermodesulfobacteriota</taxon>
        <taxon>Desulfobacteria</taxon>
        <taxon>Desulfobacterales</taxon>
        <taxon>Desulfococcaceae</taxon>
        <taxon>Desulfococcus</taxon>
    </lineage>
</organism>
<keyword evidence="3" id="KW-0805">Transcription regulation</keyword>
<dbReference type="InterPro" id="IPR003593">
    <property type="entry name" value="AAA+_ATPase"/>
</dbReference>
<dbReference type="CDD" id="cd00009">
    <property type="entry name" value="AAA"/>
    <property type="match status" value="1"/>
</dbReference>
<evidence type="ECO:0000256" key="4">
    <source>
        <dbReference type="ARBA" id="ARBA00023163"/>
    </source>
</evidence>
<dbReference type="InterPro" id="IPR002078">
    <property type="entry name" value="Sigma_54_int"/>
</dbReference>
<dbReference type="OrthoDB" id="5413348at2"/>
<dbReference type="Gene3D" id="1.10.10.60">
    <property type="entry name" value="Homeodomain-like"/>
    <property type="match status" value="1"/>
</dbReference>
<dbReference type="GO" id="GO:0006355">
    <property type="term" value="P:regulation of DNA-templated transcription"/>
    <property type="evidence" value="ECO:0007669"/>
    <property type="project" value="InterPro"/>
</dbReference>
<evidence type="ECO:0000256" key="1">
    <source>
        <dbReference type="ARBA" id="ARBA00022741"/>
    </source>
</evidence>
<evidence type="ECO:0000259" key="6">
    <source>
        <dbReference type="PROSITE" id="PS50112"/>
    </source>
</evidence>
<feature type="domain" description="PAS" evidence="6">
    <location>
        <begin position="6"/>
        <end position="51"/>
    </location>
</feature>
<dbReference type="Gene3D" id="1.10.8.60">
    <property type="match status" value="1"/>
</dbReference>
<evidence type="ECO:0000259" key="5">
    <source>
        <dbReference type="PROSITE" id="PS50045"/>
    </source>
</evidence>
<feature type="domain" description="PAC" evidence="7">
    <location>
        <begin position="77"/>
        <end position="134"/>
    </location>
</feature>
<dbReference type="InterPro" id="IPR058031">
    <property type="entry name" value="AAA_lid_NorR"/>
</dbReference>
<dbReference type="RefSeq" id="WP_020877452.1">
    <property type="nucleotide sequence ID" value="NZ_ATHJ01000091.1"/>
</dbReference>
<evidence type="ECO:0000256" key="2">
    <source>
        <dbReference type="ARBA" id="ARBA00022840"/>
    </source>
</evidence>
<dbReference type="SUPFAM" id="SSF52540">
    <property type="entry name" value="P-loop containing nucleoside triphosphate hydrolases"/>
    <property type="match status" value="1"/>
</dbReference>
<dbReference type="PROSITE" id="PS50113">
    <property type="entry name" value="PAC"/>
    <property type="match status" value="1"/>
</dbReference>
<dbReference type="GO" id="GO:0005524">
    <property type="term" value="F:ATP binding"/>
    <property type="evidence" value="ECO:0007669"/>
    <property type="project" value="UniProtKB-KW"/>
</dbReference>
<feature type="domain" description="Sigma-54 factor interaction" evidence="5">
    <location>
        <begin position="148"/>
        <end position="377"/>
    </location>
</feature>
<dbReference type="EMBL" id="ATHJ01000091">
    <property type="protein sequence ID" value="EPR39191.1"/>
    <property type="molecule type" value="Genomic_DNA"/>
</dbReference>
<evidence type="ECO:0000256" key="3">
    <source>
        <dbReference type="ARBA" id="ARBA00023015"/>
    </source>
</evidence>
<keyword evidence="2" id="KW-0067">ATP-binding</keyword>
<evidence type="ECO:0000259" key="7">
    <source>
        <dbReference type="PROSITE" id="PS50113"/>
    </source>
</evidence>
<dbReference type="PROSITE" id="PS50045">
    <property type="entry name" value="SIGMA54_INTERACT_4"/>
    <property type="match status" value="1"/>
</dbReference>
<dbReference type="STRING" id="897.B2D07_17460"/>
<accession>S7TQE2</accession>
<dbReference type="CDD" id="cd00130">
    <property type="entry name" value="PAS"/>
    <property type="match status" value="1"/>
</dbReference>
<dbReference type="Proteomes" id="UP000014977">
    <property type="component" value="Unassembled WGS sequence"/>
</dbReference>
<dbReference type="SUPFAM" id="SSF46689">
    <property type="entry name" value="Homeodomain-like"/>
    <property type="match status" value="1"/>
</dbReference>
<dbReference type="InterPro" id="IPR027417">
    <property type="entry name" value="P-loop_NTPase"/>
</dbReference>
<dbReference type="PROSITE" id="PS50112">
    <property type="entry name" value="PAS"/>
    <property type="match status" value="1"/>
</dbReference>
<dbReference type="SMART" id="SM00091">
    <property type="entry name" value="PAS"/>
    <property type="match status" value="1"/>
</dbReference>
<dbReference type="eggNOG" id="COG3829">
    <property type="taxonomic scope" value="Bacteria"/>
</dbReference>
<dbReference type="Gene3D" id="3.30.450.20">
    <property type="entry name" value="PAS domain"/>
    <property type="match status" value="1"/>
</dbReference>
<keyword evidence="4" id="KW-0804">Transcription</keyword>
<proteinExistence type="predicted"/>
<dbReference type="PRINTS" id="PR01590">
    <property type="entry name" value="HTHFIS"/>
</dbReference>
<gene>
    <name evidence="8" type="ORF">dsmv_2695</name>
</gene>
<comment type="caution">
    <text evidence="8">The sequence shown here is derived from an EMBL/GenBank/DDBJ whole genome shotgun (WGS) entry which is preliminary data.</text>
</comment>
<dbReference type="PANTHER" id="PTHR32071">
    <property type="entry name" value="TRANSCRIPTIONAL REGULATORY PROTEIN"/>
    <property type="match status" value="1"/>
</dbReference>
<dbReference type="SUPFAM" id="SSF55785">
    <property type="entry name" value="PYP-like sensor domain (PAS domain)"/>
    <property type="match status" value="1"/>
</dbReference>
<keyword evidence="1" id="KW-0547">Nucleotide-binding</keyword>
<dbReference type="FunFam" id="3.40.50.300:FF:000006">
    <property type="entry name" value="DNA-binding transcriptional regulator NtrC"/>
    <property type="match status" value="1"/>
</dbReference>
<dbReference type="SMART" id="SM00382">
    <property type="entry name" value="AAA"/>
    <property type="match status" value="1"/>
</dbReference>
<dbReference type="InterPro" id="IPR000700">
    <property type="entry name" value="PAS-assoc_C"/>
</dbReference>
<name>S7TQE2_DESML</name>
<dbReference type="InterPro" id="IPR000014">
    <property type="entry name" value="PAS"/>
</dbReference>
<evidence type="ECO:0000313" key="9">
    <source>
        <dbReference type="Proteomes" id="UP000014977"/>
    </source>
</evidence>
<dbReference type="Pfam" id="PF00158">
    <property type="entry name" value="Sigma54_activat"/>
    <property type="match status" value="1"/>
</dbReference>
<keyword evidence="9" id="KW-1185">Reference proteome</keyword>
<protein>
    <submittedName>
        <fullName evidence="8">PAS modulated sigma54 specific transcriptional regulator, Fis family</fullName>
    </submittedName>
</protein>
<dbReference type="Pfam" id="PF13426">
    <property type="entry name" value="PAS_9"/>
    <property type="match status" value="1"/>
</dbReference>
<dbReference type="AlphaFoldDB" id="S7TQE2"/>
<dbReference type="Pfam" id="PF02954">
    <property type="entry name" value="HTH_8"/>
    <property type="match status" value="1"/>
</dbReference>
<dbReference type="InterPro" id="IPR002197">
    <property type="entry name" value="HTH_Fis"/>
</dbReference>
<evidence type="ECO:0000313" key="8">
    <source>
        <dbReference type="EMBL" id="EPR39191.1"/>
    </source>
</evidence>